<keyword evidence="3" id="KW-1185">Reference proteome</keyword>
<protein>
    <submittedName>
        <fullName evidence="2">Uncharacterized protein</fullName>
    </submittedName>
</protein>
<dbReference type="AlphaFoldDB" id="A0A9P8MSH3"/>
<organism evidence="2 3">
    <name type="scientific">Hirsutella rhossiliensis</name>
    <dbReference type="NCBI Taxonomy" id="111463"/>
    <lineage>
        <taxon>Eukaryota</taxon>
        <taxon>Fungi</taxon>
        <taxon>Dikarya</taxon>
        <taxon>Ascomycota</taxon>
        <taxon>Pezizomycotina</taxon>
        <taxon>Sordariomycetes</taxon>
        <taxon>Hypocreomycetidae</taxon>
        <taxon>Hypocreales</taxon>
        <taxon>Ophiocordycipitaceae</taxon>
        <taxon>Hirsutella</taxon>
    </lineage>
</organism>
<feature type="compositionally biased region" description="Polar residues" evidence="1">
    <location>
        <begin position="287"/>
        <end position="297"/>
    </location>
</feature>
<comment type="caution">
    <text evidence="2">The sequence shown here is derived from an EMBL/GenBank/DDBJ whole genome shotgun (WGS) entry which is preliminary data.</text>
</comment>
<dbReference type="OrthoDB" id="5143322at2759"/>
<feature type="compositionally biased region" description="Polar residues" evidence="1">
    <location>
        <begin position="454"/>
        <end position="463"/>
    </location>
</feature>
<evidence type="ECO:0000313" key="2">
    <source>
        <dbReference type="EMBL" id="KAH0959639.1"/>
    </source>
</evidence>
<reference evidence="2" key="1">
    <citation type="submission" date="2021-09" db="EMBL/GenBank/DDBJ databases">
        <title>A high-quality genome of the endoparasitic fungus Hirsutella rhossiliensis with a comparison of Hirsutella genomes reveals transposable elements contributing to genome size variation.</title>
        <authorList>
            <person name="Lin R."/>
            <person name="Jiao Y."/>
            <person name="Sun X."/>
            <person name="Ling J."/>
            <person name="Xie B."/>
            <person name="Cheng X."/>
        </authorList>
    </citation>
    <scope>NUCLEOTIDE SEQUENCE</scope>
    <source>
        <strain evidence="2">HR02</strain>
    </source>
</reference>
<evidence type="ECO:0000256" key="1">
    <source>
        <dbReference type="SAM" id="MobiDB-lite"/>
    </source>
</evidence>
<name>A0A9P8MSH3_9HYPO</name>
<dbReference type="RefSeq" id="XP_044717152.1">
    <property type="nucleotide sequence ID" value="XM_044867892.1"/>
</dbReference>
<feature type="region of interest" description="Disordered" evidence="1">
    <location>
        <begin position="392"/>
        <end position="426"/>
    </location>
</feature>
<proteinExistence type="predicted"/>
<gene>
    <name evidence="2" type="ORF">HRG_09421</name>
</gene>
<dbReference type="GeneID" id="68358550"/>
<evidence type="ECO:0000313" key="3">
    <source>
        <dbReference type="Proteomes" id="UP000824596"/>
    </source>
</evidence>
<feature type="region of interest" description="Disordered" evidence="1">
    <location>
        <begin position="442"/>
        <end position="466"/>
    </location>
</feature>
<feature type="compositionally biased region" description="Polar residues" evidence="1">
    <location>
        <begin position="410"/>
        <end position="425"/>
    </location>
</feature>
<dbReference type="Proteomes" id="UP000824596">
    <property type="component" value="Unassembled WGS sequence"/>
</dbReference>
<feature type="region of interest" description="Disordered" evidence="1">
    <location>
        <begin position="278"/>
        <end position="298"/>
    </location>
</feature>
<sequence>MQSGMDLEALERACTADLGRARLDELPLSNKELRGPTFAPTRNNEAKHIPAVFKETLRSKWSVPIHDEESEQMQGLAIDDARPWATKRAPNTKAPAKPNDENKPKTNPVASLLKAVPVAAPDPPAPLEHIICKGDCQVQGLQGASNTMVDFEMKVDMRTNNAYLVLVFPGNDRRVHNVVTLKEPTIQDGWCIVMTNDASIEYRLRLGAEKSTQSLKTYLECLRLAVVRQNARNAMAGISSPVVAQQAAPKAPTIPEKPAKAEIEQLIVTSIAPSLAAPSTVPAPNVQKPSSAKSTTHVVGRATGNVEERLNCLIRRLIPGFAGRELGEKEAEGLGGDYLNLIQMLEGMEHKLKLQRNDKGDQAQLRSPSLASLRELEIGKSPTPLRYTLDEMKSFNKNTTPRTKRLGSAGSLSNENSSVAKTTAPTKLPNFSECRDWLFGTSSSTKSPAEATDTRTPQSTGAASSAFAPAQLGWEALCAGGLKEPVSSAEPMEIVNQAQG</sequence>
<accession>A0A9P8MSH3</accession>
<dbReference type="EMBL" id="JAIZPD010000012">
    <property type="protein sequence ID" value="KAH0959639.1"/>
    <property type="molecule type" value="Genomic_DNA"/>
</dbReference>